<dbReference type="Proteomes" id="UP000028042">
    <property type="component" value="Unassembled WGS sequence"/>
</dbReference>
<protein>
    <submittedName>
        <fullName evidence="4">3'(2'),5'-bisphosphate nucleotidase</fullName>
        <ecNumber evidence="3 4">3.1.3.7</ecNumber>
    </submittedName>
    <submittedName>
        <fullName evidence="3">Bifunctional oligoribonuclease and PAP phosphatase NrnA</fullName>
        <ecNumber evidence="3">3.1.-.-</ecNumber>
    </submittedName>
</protein>
<organism evidence="3 6">
    <name type="scientific">Clostridium pasteurianum DSM 525 = ATCC 6013</name>
    <dbReference type="NCBI Taxonomy" id="1262449"/>
    <lineage>
        <taxon>Bacteria</taxon>
        <taxon>Bacillati</taxon>
        <taxon>Bacillota</taxon>
        <taxon>Clostridia</taxon>
        <taxon>Eubacteriales</taxon>
        <taxon>Clostridiaceae</taxon>
        <taxon>Clostridium</taxon>
    </lineage>
</organism>
<gene>
    <name evidence="3" type="primary">nrnA</name>
    <name evidence="3" type="ORF">CLPA_c20350</name>
    <name evidence="4" type="ORF">CP6013_01144</name>
</gene>
<reference evidence="3 6" key="1">
    <citation type="journal article" date="2015" name="Genome Announc.">
        <title>Complete Genome Sequence of the Nitrogen-Fixing and Solvent-Producing Clostridium pasteurianum DSM 525.</title>
        <authorList>
            <person name="Poehlein A."/>
            <person name="Grosse-Honebrink A."/>
            <person name="Zhang Y."/>
            <person name="Minton N.P."/>
            <person name="Daniel R."/>
        </authorList>
    </citation>
    <scope>NUCLEOTIDE SEQUENCE [LARGE SCALE GENOMIC DNA]</scope>
    <source>
        <strain evidence="3">DSM 525</strain>
        <strain evidence="6">DSM 525 / ATCC 6013</strain>
    </source>
</reference>
<dbReference type="PANTHER" id="PTHR47618">
    <property type="entry name" value="BIFUNCTIONAL OLIGORIBONUCLEASE AND PAP PHOSPHATASE NRNA"/>
    <property type="match status" value="1"/>
</dbReference>
<dbReference type="KEGG" id="cpae:CPAST_c20350"/>
<sequence>MTIDRIINILMKSNKIFVTFHQSPDGDSLGSSLALINGLRSINKNIFIVSKEAIPENFSFLSLSNEIDGNLKEIPSNADCLVTLDCGNVERLNCDVKLDNRNFIVINIDHHLSNDYYGDINYVDTKAASVGEIIYRILTEMKIDIDTKIAECIYTSILTDTGSFRHSNTTYNTHLIAGELINTGLDFSSVHRKIFDNKKIEIIKLQGLVIDSLYTNDSKDICIMKLTEDMLSKVGVKECDSADLISIGLKIVSVEIAILLKETEDGVKVSLRSKNYVDVRKVAEKFGGGGHIRAAGLKLDAPIEEVEKILLKELEKELI</sequence>
<evidence type="ECO:0000259" key="1">
    <source>
        <dbReference type="Pfam" id="PF01368"/>
    </source>
</evidence>
<keyword evidence="6" id="KW-1185">Reference proteome</keyword>
<dbReference type="EC" id="3.1.3.7" evidence="3 4"/>
<evidence type="ECO:0000313" key="3">
    <source>
        <dbReference type="EMBL" id="AJA52093.1"/>
    </source>
</evidence>
<accession>A0A0H3J9Z2</accession>
<dbReference type="GO" id="GO:0008441">
    <property type="term" value="F:3'(2'),5'-bisphosphate nucleotidase activity"/>
    <property type="evidence" value="ECO:0007669"/>
    <property type="project" value="UniProtKB-EC"/>
</dbReference>
<dbReference type="KEGG" id="cpat:CLPA_c20350"/>
<dbReference type="Gene3D" id="3.10.310.30">
    <property type="match status" value="1"/>
</dbReference>
<evidence type="ECO:0000259" key="2">
    <source>
        <dbReference type="Pfam" id="PF02272"/>
    </source>
</evidence>
<proteinExistence type="predicted"/>
<dbReference type="Pfam" id="PF01368">
    <property type="entry name" value="DHH"/>
    <property type="match status" value="1"/>
</dbReference>
<dbReference type="GeneID" id="93074186"/>
<evidence type="ECO:0000313" key="5">
    <source>
        <dbReference type="Proteomes" id="UP000028042"/>
    </source>
</evidence>
<dbReference type="SUPFAM" id="SSF64182">
    <property type="entry name" value="DHH phosphoesterases"/>
    <property type="match status" value="1"/>
</dbReference>
<dbReference type="eggNOG" id="COG0618">
    <property type="taxonomic scope" value="Bacteria"/>
</dbReference>
<feature type="domain" description="DHHA1" evidence="2">
    <location>
        <begin position="240"/>
        <end position="316"/>
    </location>
</feature>
<dbReference type="EC" id="3.1.-.-" evidence="3"/>
<dbReference type="InterPro" id="IPR038763">
    <property type="entry name" value="DHH_sf"/>
</dbReference>
<dbReference type="PANTHER" id="PTHR47618:SF1">
    <property type="entry name" value="BIFUNCTIONAL OLIGORIBONUCLEASE AND PAP PHOSPHATASE NRNA"/>
    <property type="match status" value="1"/>
</dbReference>
<feature type="domain" description="DDH" evidence="1">
    <location>
        <begin position="15"/>
        <end position="157"/>
    </location>
</feature>
<dbReference type="AlphaFoldDB" id="A0A0H3J9Z2"/>
<name>A0A0H3J9Z2_CLOPA</name>
<dbReference type="RefSeq" id="WP_003442252.1">
    <property type="nucleotide sequence ID" value="NZ_ANZB01000002.1"/>
</dbReference>
<reference evidence="4 5" key="3">
    <citation type="journal article" name="Genome Announc.">
        <title>Improved Draft Genome Sequence of Clostridium pasteurianum Strain ATCC 6013 (DSM 525) Using a Hybrid Next-Generation Sequencing Approach.</title>
        <authorList>
            <person name="Pyne M.E."/>
            <person name="Utturkar S."/>
            <person name="Brown S.D."/>
            <person name="Moo-Young M."/>
            <person name="Chung D.A."/>
            <person name="Chou C.P."/>
        </authorList>
    </citation>
    <scope>NUCLEOTIDE SEQUENCE [LARGE SCALE GENOMIC DNA]</scope>
    <source>
        <strain evidence="4 5">ATCC 6013</strain>
    </source>
</reference>
<keyword evidence="3" id="KW-0378">Hydrolase</keyword>
<dbReference type="EMBL" id="CP009268">
    <property type="protein sequence ID" value="AJA52093.1"/>
    <property type="molecule type" value="Genomic_DNA"/>
</dbReference>
<dbReference type="EMBL" id="JPGY02000001">
    <property type="protein sequence ID" value="KRU11897.1"/>
    <property type="molecule type" value="Genomic_DNA"/>
</dbReference>
<evidence type="ECO:0000313" key="4">
    <source>
        <dbReference type="EMBL" id="KRU11897.1"/>
    </source>
</evidence>
<dbReference type="InterPro" id="IPR051319">
    <property type="entry name" value="Oligoribo/pAp-PDE_c-di-AMP_PDE"/>
</dbReference>
<dbReference type="GO" id="GO:0003676">
    <property type="term" value="F:nucleic acid binding"/>
    <property type="evidence" value="ECO:0007669"/>
    <property type="project" value="InterPro"/>
</dbReference>
<dbReference type="Pfam" id="PF02272">
    <property type="entry name" value="DHHA1"/>
    <property type="match status" value="1"/>
</dbReference>
<dbReference type="InterPro" id="IPR003156">
    <property type="entry name" value="DHHA1_dom"/>
</dbReference>
<evidence type="ECO:0000313" key="6">
    <source>
        <dbReference type="Proteomes" id="UP000030905"/>
    </source>
</evidence>
<dbReference type="PATRIC" id="fig|1262449.3.peg.960"/>
<dbReference type="Proteomes" id="UP000030905">
    <property type="component" value="Chromosome"/>
</dbReference>
<reference evidence="4" key="2">
    <citation type="submission" date="2015-10" db="EMBL/GenBank/DDBJ databases">
        <title>Improved Draft Genome Sequence of Clostridium pasteurianum Strain ATCC 6013 (DSM 525) Using a Hybrid Next-Generation Sequencing Approach.</title>
        <authorList>
            <person name="Pyne M.E."/>
            <person name="Utturkar S.M."/>
            <person name="Brown S.D."/>
            <person name="Moo-Young M."/>
            <person name="Chung D.A."/>
            <person name="Chou P.C."/>
        </authorList>
    </citation>
    <scope>NUCLEOTIDE SEQUENCE</scope>
    <source>
        <strain evidence="4">ATCC 6013</strain>
    </source>
</reference>
<dbReference type="Gene3D" id="3.90.1640.10">
    <property type="entry name" value="inorganic pyrophosphatase (n-terminal core)"/>
    <property type="match status" value="1"/>
</dbReference>
<dbReference type="InterPro" id="IPR001667">
    <property type="entry name" value="DDH_dom"/>
</dbReference>